<dbReference type="GO" id="GO:0005789">
    <property type="term" value="C:endoplasmic reticulum membrane"/>
    <property type="evidence" value="ECO:0007669"/>
    <property type="project" value="UniProtKB-SubCell"/>
</dbReference>
<reference evidence="3" key="1">
    <citation type="submission" date="2021-06" db="EMBL/GenBank/DDBJ databases">
        <authorList>
            <person name="Kallberg Y."/>
            <person name="Tangrot J."/>
            <person name="Rosling A."/>
        </authorList>
    </citation>
    <scope>NUCLEOTIDE SEQUENCE</scope>
    <source>
        <strain evidence="3">IA702</strain>
    </source>
</reference>
<dbReference type="EC" id="2.-.-.-" evidence="1"/>
<comment type="function">
    <text evidence="1">Ethanolamine phosphate transferase involved in glycosylphosphatidylinositol-anchor biosynthesis. Transfers ethanolamine phosphate to the first alpha-1,4-linked mannose of the glycosylphosphatidylinositol precursor of GPI-anchor.</text>
</comment>
<feature type="transmembrane region" description="Helical" evidence="1">
    <location>
        <begin position="197"/>
        <end position="220"/>
    </location>
</feature>
<evidence type="ECO:0000259" key="2">
    <source>
        <dbReference type="Pfam" id="PF04987"/>
    </source>
</evidence>
<keyword evidence="1" id="KW-0337">GPI-anchor biosynthesis</keyword>
<dbReference type="PANTHER" id="PTHR12250:SF0">
    <property type="entry name" value="GPI ETHANOLAMINE PHOSPHATE TRANSFERASE 1"/>
    <property type="match status" value="1"/>
</dbReference>
<dbReference type="GO" id="GO:0051377">
    <property type="term" value="F:mannose-ethanolamine phosphotransferase activity"/>
    <property type="evidence" value="ECO:0007669"/>
    <property type="project" value="UniProtKB-UniRule"/>
</dbReference>
<evidence type="ECO:0000256" key="1">
    <source>
        <dbReference type="RuleBase" id="RU367138"/>
    </source>
</evidence>
<feature type="transmembrane region" description="Helical" evidence="1">
    <location>
        <begin position="263"/>
        <end position="281"/>
    </location>
</feature>
<comment type="caution">
    <text evidence="3">The sequence shown here is derived from an EMBL/GenBank/DDBJ whole genome shotgun (WGS) entry which is preliminary data.</text>
</comment>
<dbReference type="InterPro" id="IPR017852">
    <property type="entry name" value="GPI_EtnP_transferase_1_C"/>
</dbReference>
<evidence type="ECO:0000313" key="4">
    <source>
        <dbReference type="Proteomes" id="UP000789572"/>
    </source>
</evidence>
<comment type="pathway">
    <text evidence="1">Glycolipid biosynthesis; glycosylphosphatidylinositol-anchor biosynthesis.</text>
</comment>
<accession>A0A9N9D6N8</accession>
<name>A0A9N9D6N8_9GLOM</name>
<keyword evidence="1" id="KW-0812">Transmembrane</keyword>
<comment type="subcellular location">
    <subcellularLocation>
        <location evidence="1">Endoplasmic reticulum membrane</location>
        <topology evidence="1">Multi-pass membrane protein</topology>
    </subcellularLocation>
</comment>
<dbReference type="Proteomes" id="UP000789572">
    <property type="component" value="Unassembled WGS sequence"/>
</dbReference>
<sequence length="306" mass="34921">LVGGLFIMITGVYAYYQKHRLATQGDANVIGMTFLFQLILVILSMITVYGTVSSLRAKTGLPTLNKYLGWVILVISIITPFVHERTNPKHYAYRLISIYLSFAPLFVLLSISYEVLFYCIFSITLWIWLALERHLHQERRPTWELRKERALTLEDLRISLMFLFFMLVAFFGTGNVASLSSFSLQSVYRLTTVFDPFLMGALLLLKLLIPFFIVTSAVYIVNKALGLPSFSLCLLVISTSDVMTLNFFYLVRDDGSWLEIGTSISHFCISSLFVLFIILLYSMTRLLVGKETIPTYLTLAGKYKII</sequence>
<keyword evidence="4" id="KW-1185">Reference proteome</keyword>
<feature type="domain" description="GPI ethanolamine phosphate transferase 1 C-terminal" evidence="2">
    <location>
        <begin position="2"/>
        <end position="256"/>
    </location>
</feature>
<comment type="caution">
    <text evidence="1">Lacks conserved residue(s) required for the propagation of feature annotation.</text>
</comment>
<gene>
    <name evidence="3" type="ORF">POCULU_LOCUS8599</name>
</gene>
<keyword evidence="1" id="KW-1133">Transmembrane helix</keyword>
<dbReference type="EMBL" id="CAJVPJ010002578">
    <property type="protein sequence ID" value="CAG8624859.1"/>
    <property type="molecule type" value="Genomic_DNA"/>
</dbReference>
<comment type="similarity">
    <text evidence="1">Belongs to the PIGG/PIGN/PIGO family. PIGN subfamily.</text>
</comment>
<dbReference type="InterPro" id="IPR007070">
    <property type="entry name" value="GPI_EtnP_transferase_1"/>
</dbReference>
<keyword evidence="1" id="KW-0256">Endoplasmic reticulum</keyword>
<feature type="transmembrane region" description="Helical" evidence="1">
    <location>
        <begin position="29"/>
        <end position="52"/>
    </location>
</feature>
<evidence type="ECO:0000313" key="3">
    <source>
        <dbReference type="EMBL" id="CAG8624859.1"/>
    </source>
</evidence>
<protein>
    <recommendedName>
        <fullName evidence="1">GPI ethanolamine phosphate transferase 1</fullName>
        <ecNumber evidence="1">2.-.-.-</ecNumber>
    </recommendedName>
</protein>
<dbReference type="OrthoDB" id="2748310at2759"/>
<feature type="transmembrane region" description="Helical" evidence="1">
    <location>
        <begin position="232"/>
        <end position="251"/>
    </location>
</feature>
<dbReference type="PANTHER" id="PTHR12250">
    <property type="entry name" value="PHOSPHATIDYLINOSITOL GLYCAN, CLASS N"/>
    <property type="match status" value="1"/>
</dbReference>
<dbReference type="AlphaFoldDB" id="A0A9N9D6N8"/>
<feature type="transmembrane region" description="Helical" evidence="1">
    <location>
        <begin position="91"/>
        <end position="109"/>
    </location>
</feature>
<keyword evidence="1" id="KW-0808">Transferase</keyword>
<proteinExistence type="inferred from homology"/>
<keyword evidence="1" id="KW-0472">Membrane</keyword>
<dbReference type="GO" id="GO:0006506">
    <property type="term" value="P:GPI anchor biosynthetic process"/>
    <property type="evidence" value="ECO:0007669"/>
    <property type="project" value="UniProtKB-KW"/>
</dbReference>
<dbReference type="Pfam" id="PF04987">
    <property type="entry name" value="PigN"/>
    <property type="match status" value="1"/>
</dbReference>
<organism evidence="3 4">
    <name type="scientific">Paraglomus occultum</name>
    <dbReference type="NCBI Taxonomy" id="144539"/>
    <lineage>
        <taxon>Eukaryota</taxon>
        <taxon>Fungi</taxon>
        <taxon>Fungi incertae sedis</taxon>
        <taxon>Mucoromycota</taxon>
        <taxon>Glomeromycotina</taxon>
        <taxon>Glomeromycetes</taxon>
        <taxon>Paraglomerales</taxon>
        <taxon>Paraglomeraceae</taxon>
        <taxon>Paraglomus</taxon>
    </lineage>
</organism>
<feature type="transmembrane region" description="Helical" evidence="1">
    <location>
        <begin position="64"/>
        <end position="82"/>
    </location>
</feature>
<feature type="non-terminal residue" evidence="3">
    <location>
        <position position="1"/>
    </location>
</feature>
<feature type="transmembrane region" description="Helical" evidence="1">
    <location>
        <begin position="156"/>
        <end position="177"/>
    </location>
</feature>